<dbReference type="InterPro" id="IPR012340">
    <property type="entry name" value="NA-bd_OB-fold"/>
</dbReference>
<evidence type="ECO:0000313" key="5">
    <source>
        <dbReference type="Proteomes" id="UP001149090"/>
    </source>
</evidence>
<dbReference type="PANTHER" id="PTHR15114">
    <property type="entry name" value="REPLICATION PROTEIN A3"/>
    <property type="match status" value="1"/>
</dbReference>
<dbReference type="PANTHER" id="PTHR15114:SF1">
    <property type="entry name" value="REPLICATION PROTEIN A 14 KDA SUBUNIT"/>
    <property type="match status" value="1"/>
</dbReference>
<dbReference type="GO" id="GO:0003697">
    <property type="term" value="F:single-stranded DNA binding"/>
    <property type="evidence" value="ECO:0007669"/>
    <property type="project" value="TreeGrafter"/>
</dbReference>
<accession>A0A9Q0LSV4</accession>
<evidence type="ECO:0000256" key="2">
    <source>
        <dbReference type="ARBA" id="ARBA00009761"/>
    </source>
</evidence>
<organism evidence="4 5">
    <name type="scientific">Anaeramoeba ignava</name>
    <name type="common">Anaerobic marine amoeba</name>
    <dbReference type="NCBI Taxonomy" id="1746090"/>
    <lineage>
        <taxon>Eukaryota</taxon>
        <taxon>Metamonada</taxon>
        <taxon>Anaeramoebidae</taxon>
        <taxon>Anaeramoeba</taxon>
    </lineage>
</organism>
<dbReference type="GO" id="GO:0006284">
    <property type="term" value="P:base-excision repair"/>
    <property type="evidence" value="ECO:0007669"/>
    <property type="project" value="TreeGrafter"/>
</dbReference>
<dbReference type="SUPFAM" id="SSF50249">
    <property type="entry name" value="Nucleic acid-binding proteins"/>
    <property type="match status" value="1"/>
</dbReference>
<evidence type="ECO:0000256" key="1">
    <source>
        <dbReference type="ARBA" id="ARBA00004123"/>
    </source>
</evidence>
<protein>
    <submittedName>
        <fullName evidence="4">Replication protein a3</fullName>
    </submittedName>
</protein>
<sequence length="110" mass="12526">MQFLTQRVNHSMLKDQVGKSVRFVGKVTHLQGNEAKLLSPDSVEVSIIREPNSLKYSSDFVEVVGTVNSNLSIKESQFVNFGNNFDLQTYNEMLQLSTQFPEIFQPDKQN</sequence>
<dbReference type="OrthoDB" id="188186at2759"/>
<dbReference type="InterPro" id="IPR013970">
    <property type="entry name" value="Rfa2"/>
</dbReference>
<name>A0A9Q0LSV4_ANAIG</name>
<gene>
    <name evidence="4" type="ORF">M0811_00585</name>
</gene>
<dbReference type="GO" id="GO:0006260">
    <property type="term" value="P:DNA replication"/>
    <property type="evidence" value="ECO:0007669"/>
    <property type="project" value="InterPro"/>
</dbReference>
<dbReference type="Proteomes" id="UP001149090">
    <property type="component" value="Unassembled WGS sequence"/>
</dbReference>
<dbReference type="EMBL" id="JAPDFW010000059">
    <property type="protein sequence ID" value="KAJ5077265.1"/>
    <property type="molecule type" value="Genomic_DNA"/>
</dbReference>
<comment type="similarity">
    <text evidence="2">Belongs to the replication factor A protein 3 family.</text>
</comment>
<dbReference type="GO" id="GO:0005662">
    <property type="term" value="C:DNA replication factor A complex"/>
    <property type="evidence" value="ECO:0007669"/>
    <property type="project" value="TreeGrafter"/>
</dbReference>
<dbReference type="AlphaFoldDB" id="A0A9Q0LSV4"/>
<dbReference type="GO" id="GO:0006298">
    <property type="term" value="P:mismatch repair"/>
    <property type="evidence" value="ECO:0007669"/>
    <property type="project" value="TreeGrafter"/>
</dbReference>
<reference evidence="4" key="1">
    <citation type="submission" date="2022-10" db="EMBL/GenBank/DDBJ databases">
        <title>Novel sulphate-reducing endosymbionts in the free-living metamonad Anaeramoeba.</title>
        <authorList>
            <person name="Jerlstrom-Hultqvist J."/>
            <person name="Cepicka I."/>
            <person name="Gallot-Lavallee L."/>
            <person name="Salas-Leiva D."/>
            <person name="Curtis B.A."/>
            <person name="Zahonova K."/>
            <person name="Pipaliya S."/>
            <person name="Dacks J."/>
            <person name="Roger A.J."/>
        </authorList>
    </citation>
    <scope>NUCLEOTIDE SEQUENCE</scope>
    <source>
        <strain evidence="4">BMAN</strain>
    </source>
</reference>
<proteinExistence type="inferred from homology"/>
<comment type="caution">
    <text evidence="4">The sequence shown here is derived from an EMBL/GenBank/DDBJ whole genome shotgun (WGS) entry which is preliminary data.</text>
</comment>
<dbReference type="Pfam" id="PF08661">
    <property type="entry name" value="Rep_fac-A_3"/>
    <property type="match status" value="1"/>
</dbReference>
<keyword evidence="5" id="KW-1185">Reference proteome</keyword>
<dbReference type="CDD" id="cd04479">
    <property type="entry name" value="RPA3"/>
    <property type="match status" value="1"/>
</dbReference>
<evidence type="ECO:0000256" key="3">
    <source>
        <dbReference type="ARBA" id="ARBA00023242"/>
    </source>
</evidence>
<dbReference type="GO" id="GO:0000724">
    <property type="term" value="P:double-strand break repair via homologous recombination"/>
    <property type="evidence" value="ECO:0007669"/>
    <property type="project" value="TreeGrafter"/>
</dbReference>
<dbReference type="GO" id="GO:0006289">
    <property type="term" value="P:nucleotide-excision repair"/>
    <property type="evidence" value="ECO:0007669"/>
    <property type="project" value="TreeGrafter"/>
</dbReference>
<comment type="subcellular location">
    <subcellularLocation>
        <location evidence="1">Nucleus</location>
    </subcellularLocation>
</comment>
<evidence type="ECO:0000313" key="4">
    <source>
        <dbReference type="EMBL" id="KAJ5077265.1"/>
    </source>
</evidence>
<dbReference type="Gene3D" id="2.40.50.140">
    <property type="entry name" value="Nucleic acid-binding proteins"/>
    <property type="match status" value="1"/>
</dbReference>
<dbReference type="GO" id="GO:0035861">
    <property type="term" value="C:site of double-strand break"/>
    <property type="evidence" value="ECO:0007669"/>
    <property type="project" value="TreeGrafter"/>
</dbReference>
<dbReference type="GO" id="GO:0003684">
    <property type="term" value="F:damaged DNA binding"/>
    <property type="evidence" value="ECO:0007669"/>
    <property type="project" value="TreeGrafter"/>
</dbReference>
<dbReference type="OMA" id="NTMIELA"/>
<keyword evidence="3" id="KW-0539">Nucleus</keyword>